<keyword evidence="2" id="KW-1185">Reference proteome</keyword>
<accession>A0A226ETE7</accession>
<evidence type="ECO:0000313" key="2">
    <source>
        <dbReference type="Proteomes" id="UP000198287"/>
    </source>
</evidence>
<organism evidence="1 2">
    <name type="scientific">Folsomia candida</name>
    <name type="common">Springtail</name>
    <dbReference type="NCBI Taxonomy" id="158441"/>
    <lineage>
        <taxon>Eukaryota</taxon>
        <taxon>Metazoa</taxon>
        <taxon>Ecdysozoa</taxon>
        <taxon>Arthropoda</taxon>
        <taxon>Hexapoda</taxon>
        <taxon>Collembola</taxon>
        <taxon>Entomobryomorpha</taxon>
        <taxon>Isotomoidea</taxon>
        <taxon>Isotomidae</taxon>
        <taxon>Proisotominae</taxon>
        <taxon>Folsomia</taxon>
    </lineage>
</organism>
<protein>
    <submittedName>
        <fullName evidence="1">Uncharacterized protein</fullName>
    </submittedName>
</protein>
<dbReference type="AlphaFoldDB" id="A0A226ETE7"/>
<proteinExistence type="predicted"/>
<evidence type="ECO:0000313" key="1">
    <source>
        <dbReference type="EMBL" id="OXA60882.1"/>
    </source>
</evidence>
<comment type="caution">
    <text evidence="1">The sequence shown here is derived from an EMBL/GenBank/DDBJ whole genome shotgun (WGS) entry which is preliminary data.</text>
</comment>
<dbReference type="EMBL" id="LNIX01000002">
    <property type="protein sequence ID" value="OXA60882.1"/>
    <property type="molecule type" value="Genomic_DNA"/>
</dbReference>
<sequence length="497" mass="56534">MYYFIDISPTSQNCSIFPAVLHTQLTFKENMRHIYPAPIQSSVNGSTTNLDLFTGIFYLIRILGAGGGAIRPSVIPSANGGIYLEQDIFFDPQNNNESEFDHLWYFEPSSIPSFYEWGATSEPTARVAWASGDDETDDFPLQLRNMSEIVQDIYEDPSSTYWDFESFSLNDLGYSGFGYKVRPMNLGLQSSSSSNGPLSSVTFAPHPKSQMGWWLQLNNYNNQGHDGSSEDSDEESDSHVVTRSTADHLLVFEPQNFKLYARISHFDAGKLKEIMDTPRVKKYGGWNLLKNPSPNDTTQNVTFINQIQYDLYVRPDEKNLFSGITVLSRKTTPSSKYFDLEQEGSDYMETGVINLQATRYIQATEEIEMDPFSRTNVSSYVTYLKEFKGIKYFSWADVSAVVDMMGSNGHIVKNVLVKDVALLKHLIRARGYQGEFRDLPNTMGQEKDVTQIRIKTTGRVWGSFPIPFVQIEEGQTFLSHQYKEEYRRKIGQLNSLN</sequence>
<reference evidence="1 2" key="1">
    <citation type="submission" date="2015-12" db="EMBL/GenBank/DDBJ databases">
        <title>The genome of Folsomia candida.</title>
        <authorList>
            <person name="Faddeeva A."/>
            <person name="Derks M.F."/>
            <person name="Anvar Y."/>
            <person name="Smit S."/>
            <person name="Van Straalen N."/>
            <person name="Roelofs D."/>
        </authorList>
    </citation>
    <scope>NUCLEOTIDE SEQUENCE [LARGE SCALE GENOMIC DNA]</scope>
    <source>
        <strain evidence="1 2">VU population</strain>
        <tissue evidence="1">Whole body</tissue>
    </source>
</reference>
<dbReference type="Proteomes" id="UP000198287">
    <property type="component" value="Unassembled WGS sequence"/>
</dbReference>
<gene>
    <name evidence="1" type="ORF">Fcan01_04861</name>
</gene>
<name>A0A226ETE7_FOLCA</name>